<name>A0ABR2GPY4_9EUKA</name>
<proteinExistence type="predicted"/>
<evidence type="ECO:0000313" key="1">
    <source>
        <dbReference type="EMBL" id="KAK8835974.1"/>
    </source>
</evidence>
<protein>
    <recommendedName>
        <fullName evidence="3">F5/8 type C domain-containing protein</fullName>
    </recommendedName>
</protein>
<dbReference type="Proteomes" id="UP001470230">
    <property type="component" value="Unassembled WGS sequence"/>
</dbReference>
<comment type="caution">
    <text evidence="1">The sequence shown here is derived from an EMBL/GenBank/DDBJ whole genome shotgun (WGS) entry which is preliminary data.</text>
</comment>
<dbReference type="SUPFAM" id="SSF49785">
    <property type="entry name" value="Galactose-binding domain-like"/>
    <property type="match status" value="1"/>
</dbReference>
<gene>
    <name evidence="1" type="ORF">M9Y10_040171</name>
</gene>
<dbReference type="InterPro" id="IPR008979">
    <property type="entry name" value="Galactose-bd-like_sf"/>
</dbReference>
<evidence type="ECO:0008006" key="3">
    <source>
        <dbReference type="Google" id="ProtNLM"/>
    </source>
</evidence>
<organism evidence="1 2">
    <name type="scientific">Tritrichomonas musculus</name>
    <dbReference type="NCBI Taxonomy" id="1915356"/>
    <lineage>
        <taxon>Eukaryota</taxon>
        <taxon>Metamonada</taxon>
        <taxon>Parabasalia</taxon>
        <taxon>Tritrichomonadida</taxon>
        <taxon>Tritrichomonadidae</taxon>
        <taxon>Tritrichomonas</taxon>
    </lineage>
</organism>
<accession>A0ABR2GPY4</accession>
<reference evidence="1 2" key="1">
    <citation type="submission" date="2024-04" db="EMBL/GenBank/DDBJ databases">
        <title>Tritrichomonas musculus Genome.</title>
        <authorList>
            <person name="Alves-Ferreira E."/>
            <person name="Grigg M."/>
            <person name="Lorenzi H."/>
            <person name="Galac M."/>
        </authorList>
    </citation>
    <scope>NUCLEOTIDE SEQUENCE [LARGE SCALE GENOMIC DNA]</scope>
    <source>
        <strain evidence="1 2">EAF2021</strain>
    </source>
</reference>
<dbReference type="EMBL" id="JAPFFF010000071">
    <property type="protein sequence ID" value="KAK8835974.1"/>
    <property type="molecule type" value="Genomic_DNA"/>
</dbReference>
<keyword evidence="2" id="KW-1185">Reference proteome</keyword>
<evidence type="ECO:0000313" key="2">
    <source>
        <dbReference type="Proteomes" id="UP001470230"/>
    </source>
</evidence>
<sequence>MFFNKTETKSEITFKQSYVIEGMNNLLQTINNIENPKNFIFFIDNKKIKCNRLIASFISPLIAKSFQIDRTSWSFAFHSDEFSKIIETYHNLILNMPTNSPESQIDFPSEYDLKKMIQKKLYEILKKTCQCEIEDYIIFQLNEKQQKTSIIEILILLKLFNDLGNSIFVQIINENLKDYLKIANLEEKIIENDVDLIERLRLKEICGIDPTNEIEYVKNHFIEIDTDMLNEMKEEIIEKAISREDFQIQDEDSFLFQILQMKDDFRYRFLPFVHFEFITEKVMKVFLEEVTFSDITIEIWNSLSTRLLTPLNEDSVSELKTKSKRFLEPLIFEFKENQFFNGIFNYLNNKCGGNSHLKGLIEISSSEELKNHSYNLIDKDFQSCFCTNNGWNTFIQFDFKDFKVSIEKYCYRTIGIPTAKFIDWEIVGSNDHEKWESITRRHINAWPGSNDVSIYKNEKSNFYRYIRIKMTGFNASGGLNLYLSSVEFFGTIKINKRNKYNVGW</sequence>
<dbReference type="Gene3D" id="2.60.120.260">
    <property type="entry name" value="Galactose-binding domain-like"/>
    <property type="match status" value="1"/>
</dbReference>